<comment type="caution">
    <text evidence="1">The sequence shown here is derived from an EMBL/GenBank/DDBJ whole genome shotgun (WGS) entry which is preliminary data.</text>
</comment>
<proteinExistence type="predicted"/>
<accession>A0A9Q3E7B1</accession>
<dbReference type="AlphaFoldDB" id="A0A9Q3E7B1"/>
<dbReference type="EMBL" id="AVOT02024314">
    <property type="protein sequence ID" value="MBW0514927.1"/>
    <property type="molecule type" value="Genomic_DNA"/>
</dbReference>
<gene>
    <name evidence="1" type="ORF">O181_054642</name>
</gene>
<reference evidence="1" key="1">
    <citation type="submission" date="2021-03" db="EMBL/GenBank/DDBJ databases">
        <title>Draft genome sequence of rust myrtle Austropuccinia psidii MF-1, a brazilian biotype.</title>
        <authorList>
            <person name="Quecine M.C."/>
            <person name="Pachon D.M.R."/>
            <person name="Bonatelli M.L."/>
            <person name="Correr F.H."/>
            <person name="Franceschini L.M."/>
            <person name="Leite T.F."/>
            <person name="Margarido G.R.A."/>
            <person name="Almeida C.A."/>
            <person name="Ferrarezi J.A."/>
            <person name="Labate C.A."/>
        </authorList>
    </citation>
    <scope>NUCLEOTIDE SEQUENCE</scope>
    <source>
        <strain evidence="1">MF-1</strain>
    </source>
</reference>
<sequence>MSSKLTELTESSPSLPPPPVLCGSAILSQLDSPWSMASSGHFDPAQTYDGYKADEGLDPACTECWQKGRTFFNIKIQGLQSSIFDLLGRCHAIILDHRLPSSEDIYGRNVARWTNVGGPIPVDGRPIYYSSEVPIYRINTKGVVKRIRKISDSPPNPDAEGSD</sequence>
<keyword evidence="2" id="KW-1185">Reference proteome</keyword>
<evidence type="ECO:0000313" key="2">
    <source>
        <dbReference type="Proteomes" id="UP000765509"/>
    </source>
</evidence>
<evidence type="ECO:0000313" key="1">
    <source>
        <dbReference type="EMBL" id="MBW0514927.1"/>
    </source>
</evidence>
<name>A0A9Q3E7B1_9BASI</name>
<dbReference type="Proteomes" id="UP000765509">
    <property type="component" value="Unassembled WGS sequence"/>
</dbReference>
<protein>
    <submittedName>
        <fullName evidence="1">Uncharacterized protein</fullName>
    </submittedName>
</protein>
<organism evidence="1 2">
    <name type="scientific">Austropuccinia psidii MF-1</name>
    <dbReference type="NCBI Taxonomy" id="1389203"/>
    <lineage>
        <taxon>Eukaryota</taxon>
        <taxon>Fungi</taxon>
        <taxon>Dikarya</taxon>
        <taxon>Basidiomycota</taxon>
        <taxon>Pucciniomycotina</taxon>
        <taxon>Pucciniomycetes</taxon>
        <taxon>Pucciniales</taxon>
        <taxon>Sphaerophragmiaceae</taxon>
        <taxon>Austropuccinia</taxon>
    </lineage>
</organism>